<dbReference type="Gene3D" id="3.40.50.150">
    <property type="entry name" value="Vaccinia Virus protein VP39"/>
    <property type="match status" value="1"/>
</dbReference>
<protein>
    <submittedName>
        <fullName evidence="2">Class I SAM-dependent methyltransferase</fullName>
    </submittedName>
</protein>
<keyword evidence="3" id="KW-1185">Reference proteome</keyword>
<dbReference type="PANTHER" id="PTHR43591">
    <property type="entry name" value="METHYLTRANSFERASE"/>
    <property type="match status" value="1"/>
</dbReference>
<dbReference type="GO" id="GO:0032259">
    <property type="term" value="P:methylation"/>
    <property type="evidence" value="ECO:0007669"/>
    <property type="project" value="UniProtKB-KW"/>
</dbReference>
<dbReference type="CDD" id="cd02440">
    <property type="entry name" value="AdoMet_MTases"/>
    <property type="match status" value="1"/>
</dbReference>
<dbReference type="RefSeq" id="WP_162358992.1">
    <property type="nucleotide sequence ID" value="NZ_CP048209.1"/>
</dbReference>
<proteinExistence type="predicted"/>
<organism evidence="2 3">
    <name type="scientific">Paenibacillus lycopersici</name>
    <dbReference type="NCBI Taxonomy" id="2704462"/>
    <lineage>
        <taxon>Bacteria</taxon>
        <taxon>Bacillati</taxon>
        <taxon>Bacillota</taxon>
        <taxon>Bacilli</taxon>
        <taxon>Bacillales</taxon>
        <taxon>Paenibacillaceae</taxon>
        <taxon>Paenibacillus</taxon>
    </lineage>
</organism>
<dbReference type="Pfam" id="PF13649">
    <property type="entry name" value="Methyltransf_25"/>
    <property type="match status" value="1"/>
</dbReference>
<feature type="domain" description="Methyltransferase" evidence="1">
    <location>
        <begin position="44"/>
        <end position="139"/>
    </location>
</feature>
<dbReference type="AlphaFoldDB" id="A0A6C0G5T8"/>
<accession>A0A6C0G5T8</accession>
<dbReference type="InterPro" id="IPR029063">
    <property type="entry name" value="SAM-dependent_MTases_sf"/>
</dbReference>
<dbReference type="InterPro" id="IPR041698">
    <property type="entry name" value="Methyltransf_25"/>
</dbReference>
<dbReference type="EMBL" id="CP048209">
    <property type="protein sequence ID" value="QHT62560.1"/>
    <property type="molecule type" value="Genomic_DNA"/>
</dbReference>
<dbReference type="Proteomes" id="UP000476064">
    <property type="component" value="Chromosome"/>
</dbReference>
<dbReference type="KEGG" id="plyc:GXP70_22980"/>
<gene>
    <name evidence="2" type="ORF">GXP70_22980</name>
</gene>
<sequence>MNEVAAYYDRIDEDSRFSKNSRKIEFLTTKHILDKLIPQHAKLLDVGAGTGVYSLHYAERQHEVVAVDITPKHIELLKEKSLQQGLDVEAYVDNATDLNRFGSDTFDCVLCLGPMYHLTDQGDRHRCIDECLRVLKRGGYLAVAYINKYSILPMLATREKSYIRNSVIDKVLDEGVIFARDEDCFWTEAYFTSPDEIEAFLGQYDVTPVEHAGTDGISHTISKFVDQLDEHEFQAWMSYHLRTCRERSILGMSSHGLYICRKN</sequence>
<dbReference type="SUPFAM" id="SSF53335">
    <property type="entry name" value="S-adenosyl-L-methionine-dependent methyltransferases"/>
    <property type="match status" value="1"/>
</dbReference>
<keyword evidence="2" id="KW-0808">Transferase</keyword>
<keyword evidence="2" id="KW-0489">Methyltransferase</keyword>
<evidence type="ECO:0000259" key="1">
    <source>
        <dbReference type="Pfam" id="PF13649"/>
    </source>
</evidence>
<evidence type="ECO:0000313" key="2">
    <source>
        <dbReference type="EMBL" id="QHT62560.1"/>
    </source>
</evidence>
<evidence type="ECO:0000313" key="3">
    <source>
        <dbReference type="Proteomes" id="UP000476064"/>
    </source>
</evidence>
<dbReference type="GO" id="GO:0008168">
    <property type="term" value="F:methyltransferase activity"/>
    <property type="evidence" value="ECO:0007669"/>
    <property type="project" value="UniProtKB-KW"/>
</dbReference>
<reference evidence="2 3" key="1">
    <citation type="submission" date="2020-01" db="EMBL/GenBank/DDBJ databases">
        <title>Paenibacillus sp. nov., isolated from tomato rhizosphere.</title>
        <authorList>
            <person name="Weon H.-Y."/>
            <person name="Lee S.A."/>
        </authorList>
    </citation>
    <scope>NUCLEOTIDE SEQUENCE [LARGE SCALE GENOMIC DNA]</scope>
    <source>
        <strain evidence="2 3">12200R-189</strain>
    </source>
</reference>
<name>A0A6C0G5T8_9BACL</name>